<accession>A0ABU5EME4</accession>
<dbReference type="InterPro" id="IPR051783">
    <property type="entry name" value="NAD(P)-dependent_oxidoreduct"/>
</dbReference>
<comment type="caution">
    <text evidence="2">The sequence shown here is derived from an EMBL/GenBank/DDBJ whole genome shotgun (WGS) entry which is preliminary data.</text>
</comment>
<gene>
    <name evidence="2" type="ORF">SNF14_00785</name>
</gene>
<evidence type="ECO:0000313" key="2">
    <source>
        <dbReference type="EMBL" id="MDY2585857.1"/>
    </source>
</evidence>
<proteinExistence type="predicted"/>
<dbReference type="EMBL" id="JAXDAE010000001">
    <property type="protein sequence ID" value="MDY2585857.1"/>
    <property type="molecule type" value="Genomic_DNA"/>
</dbReference>
<dbReference type="Gene3D" id="3.40.50.720">
    <property type="entry name" value="NAD(P)-binding Rossmann-like Domain"/>
    <property type="match status" value="1"/>
</dbReference>
<evidence type="ECO:0000313" key="3">
    <source>
        <dbReference type="Proteomes" id="UP001285855"/>
    </source>
</evidence>
<protein>
    <submittedName>
        <fullName evidence="2">NAD-dependent epimerase/dehydratase family protein</fullName>
    </submittedName>
</protein>
<reference evidence="2 3" key="1">
    <citation type="submission" date="2023-11" db="EMBL/GenBank/DDBJ databases">
        <title>Winogradskyella pelagius sp. nov., isolated from coastal sediment.</title>
        <authorList>
            <person name="Li F."/>
        </authorList>
    </citation>
    <scope>NUCLEOTIDE SEQUENCE [LARGE SCALE GENOMIC DNA]</scope>
    <source>
        <strain evidence="2 3">KCTC 23502</strain>
    </source>
</reference>
<dbReference type="InterPro" id="IPR036291">
    <property type="entry name" value="NAD(P)-bd_dom_sf"/>
</dbReference>
<organism evidence="2 3">
    <name type="scientific">Winogradskyella aquimaris</name>
    <dbReference type="NCBI Taxonomy" id="864074"/>
    <lineage>
        <taxon>Bacteria</taxon>
        <taxon>Pseudomonadati</taxon>
        <taxon>Bacteroidota</taxon>
        <taxon>Flavobacteriia</taxon>
        <taxon>Flavobacteriales</taxon>
        <taxon>Flavobacteriaceae</taxon>
        <taxon>Winogradskyella</taxon>
    </lineage>
</organism>
<sequence length="341" mass="38742">MILVTGGTGLVGAHLLYELVSNGKNVRATYRREKTLKRVAHVFSYFSEQHDDLFKKIKWVEADLNDIPKLNTAFEGITHVYHCAAFVSFEPDKYHQLRKINIEGTANIVNLCISHSVKKLCYVSSIAALGHHENPEQLINEQTAWNPEDDNSVYAITKYGAELEVWRGTQEGIDAVIVNPGIILGAGYWKGGSSGNLFRKIYEGMRFYVNGVVGYVDAFDVVDVMIKLMDSSVKNEGFILVSENLSFKDFQYKVANVLQVNPPKKQAKSWLLNIAWRLDWLNHKLFGKRRALAKQTAKSANSITKYDNSKIKNTLDFKFKPIDQSIEEICELFLKDLKQKD</sequence>
<dbReference type="Pfam" id="PF01370">
    <property type="entry name" value="Epimerase"/>
    <property type="match status" value="1"/>
</dbReference>
<dbReference type="RefSeq" id="WP_320554243.1">
    <property type="nucleotide sequence ID" value="NZ_JAXDAE010000001.1"/>
</dbReference>
<dbReference type="SUPFAM" id="SSF51735">
    <property type="entry name" value="NAD(P)-binding Rossmann-fold domains"/>
    <property type="match status" value="1"/>
</dbReference>
<feature type="domain" description="NAD-dependent epimerase/dehydratase" evidence="1">
    <location>
        <begin position="2"/>
        <end position="231"/>
    </location>
</feature>
<dbReference type="InterPro" id="IPR001509">
    <property type="entry name" value="Epimerase_deHydtase"/>
</dbReference>
<dbReference type="PANTHER" id="PTHR48079:SF6">
    <property type="entry name" value="NAD(P)-BINDING DOMAIN-CONTAINING PROTEIN-RELATED"/>
    <property type="match status" value="1"/>
</dbReference>
<dbReference type="PANTHER" id="PTHR48079">
    <property type="entry name" value="PROTEIN YEEZ"/>
    <property type="match status" value="1"/>
</dbReference>
<name>A0ABU5EME4_9FLAO</name>
<evidence type="ECO:0000259" key="1">
    <source>
        <dbReference type="Pfam" id="PF01370"/>
    </source>
</evidence>
<dbReference type="Proteomes" id="UP001285855">
    <property type="component" value="Unassembled WGS sequence"/>
</dbReference>
<keyword evidence="3" id="KW-1185">Reference proteome</keyword>